<comment type="caution">
    <text evidence="1">The sequence shown here is derived from an EMBL/GenBank/DDBJ whole genome shotgun (WGS) entry which is preliminary data.</text>
</comment>
<reference evidence="1 2" key="2">
    <citation type="journal article" date="2022" name="Mol. Ecol. Resour.">
        <title>The genomes of chicory, endive, great burdock and yacon provide insights into Asteraceae paleo-polyploidization history and plant inulin production.</title>
        <authorList>
            <person name="Fan W."/>
            <person name="Wang S."/>
            <person name="Wang H."/>
            <person name="Wang A."/>
            <person name="Jiang F."/>
            <person name="Liu H."/>
            <person name="Zhao H."/>
            <person name="Xu D."/>
            <person name="Zhang Y."/>
        </authorList>
    </citation>
    <scope>NUCLEOTIDE SEQUENCE [LARGE SCALE GENOMIC DNA]</scope>
    <source>
        <strain evidence="2">cv. Yunnan</strain>
        <tissue evidence="1">Leaves</tissue>
    </source>
</reference>
<keyword evidence="2" id="KW-1185">Reference proteome</keyword>
<reference evidence="2" key="1">
    <citation type="journal article" date="2022" name="Mol. Ecol. Resour.">
        <title>The genomes of chicory, endive, great burdock and yacon provide insights into Asteraceae palaeo-polyploidization history and plant inulin production.</title>
        <authorList>
            <person name="Fan W."/>
            <person name="Wang S."/>
            <person name="Wang H."/>
            <person name="Wang A."/>
            <person name="Jiang F."/>
            <person name="Liu H."/>
            <person name="Zhao H."/>
            <person name="Xu D."/>
            <person name="Zhang Y."/>
        </authorList>
    </citation>
    <scope>NUCLEOTIDE SEQUENCE [LARGE SCALE GENOMIC DNA]</scope>
    <source>
        <strain evidence="2">cv. Yunnan</strain>
    </source>
</reference>
<accession>A0ACB9I1P2</accession>
<protein>
    <submittedName>
        <fullName evidence="1">Uncharacterized protein</fullName>
    </submittedName>
</protein>
<gene>
    <name evidence="1" type="ORF">L1987_29520</name>
</gene>
<name>A0ACB9I1P2_9ASTR</name>
<dbReference type="EMBL" id="CM042027">
    <property type="protein sequence ID" value="KAI3801415.1"/>
    <property type="molecule type" value="Genomic_DNA"/>
</dbReference>
<sequence length="633" mass="71747">MFKLKTQRLFTANANPSLEAQKFCSVASALSIPDDDQPNHQFHYQKTSIPTTQIQQTSHTDPKFYISALINCKNLQQIKPVHAQLSVNGFINDPFLVNKLLYVYVRYSAMDDAHNLFDKMPERNPVSWSVMIGGFAKAGRYMNCFDTFREYLRSGQQPDVYTLPVVTRVCRNTQDLKMGRLIHHIVHKFGLHMNTFICAALVDMYAKCGVIDDARKLFDMMTEKDLTTWTVMIGAYAACGNANESLVLFDQMQEHGILPDKISMVTVVNACAKLGAMNKAKVIHDLIQKQHHSLDVILGTAVIDMYAKCGSIDSAREIFDKMRDKNVISWSAMIAAYGYHGQGQKALELFPLMSKNRIKPNRITFVSLLYACSHSGLVQEGLEIFSLMQEKYFIKPDVKHYTCMVDLLGRAGKLVQALNMIENMKVEKDVGLWSALLSACRIYNHVEMAQKAAESLLEIQPHNPSHYVMLSNIYAKAGNWENMAKIRAQMTNKNLKKTPGFTWVEARNGVHKFSSGDHSHCESKAIYEKLKSLVQKLEDSGYVPDTEFVLHDVSKELKLGNLYAHSEKLAVAYGLISTPERTAIRMTKNLRVCGDCHTFMKLVSVVEQREIIVRDAKRFHHVREGVCSCGDYW</sequence>
<organism evidence="1 2">
    <name type="scientific">Smallanthus sonchifolius</name>
    <dbReference type="NCBI Taxonomy" id="185202"/>
    <lineage>
        <taxon>Eukaryota</taxon>
        <taxon>Viridiplantae</taxon>
        <taxon>Streptophyta</taxon>
        <taxon>Embryophyta</taxon>
        <taxon>Tracheophyta</taxon>
        <taxon>Spermatophyta</taxon>
        <taxon>Magnoliopsida</taxon>
        <taxon>eudicotyledons</taxon>
        <taxon>Gunneridae</taxon>
        <taxon>Pentapetalae</taxon>
        <taxon>asterids</taxon>
        <taxon>campanulids</taxon>
        <taxon>Asterales</taxon>
        <taxon>Asteraceae</taxon>
        <taxon>Asteroideae</taxon>
        <taxon>Heliantheae alliance</taxon>
        <taxon>Millerieae</taxon>
        <taxon>Smallanthus</taxon>
    </lineage>
</organism>
<evidence type="ECO:0000313" key="1">
    <source>
        <dbReference type="EMBL" id="KAI3801415.1"/>
    </source>
</evidence>
<dbReference type="Proteomes" id="UP001056120">
    <property type="component" value="Linkage Group LG10"/>
</dbReference>
<evidence type="ECO:0000313" key="2">
    <source>
        <dbReference type="Proteomes" id="UP001056120"/>
    </source>
</evidence>
<proteinExistence type="predicted"/>